<dbReference type="BioCyc" id="FCF748224-HMP:GTSS-1744-MONOMER"/>
<accession>E2ZJ41</accession>
<feature type="transmembrane region" description="Helical" evidence="1">
    <location>
        <begin position="12"/>
        <end position="30"/>
    </location>
</feature>
<gene>
    <name evidence="2" type="ORF">HMPREF9436_01687</name>
</gene>
<keyword evidence="1" id="KW-1133">Transmembrane helix</keyword>
<evidence type="ECO:0000256" key="1">
    <source>
        <dbReference type="SAM" id="Phobius"/>
    </source>
</evidence>
<protein>
    <submittedName>
        <fullName evidence="2">Uncharacterized protein</fullName>
    </submittedName>
</protein>
<evidence type="ECO:0000313" key="3">
    <source>
        <dbReference type="Proteomes" id="UP000006028"/>
    </source>
</evidence>
<proteinExistence type="predicted"/>
<keyword evidence="1" id="KW-0472">Membrane</keyword>
<dbReference type="Proteomes" id="UP000006028">
    <property type="component" value="Unassembled WGS sequence"/>
</dbReference>
<dbReference type="AlphaFoldDB" id="E2ZJ41"/>
<evidence type="ECO:0000313" key="2">
    <source>
        <dbReference type="EMBL" id="EFQ06801.1"/>
    </source>
</evidence>
<dbReference type="OrthoDB" id="1652819at2"/>
<dbReference type="HOGENOM" id="CLU_2329553_0_0_9"/>
<organism evidence="2 3">
    <name type="scientific">Faecalibacterium cf. prausnitzii KLE1255</name>
    <dbReference type="NCBI Taxonomy" id="748224"/>
    <lineage>
        <taxon>Bacteria</taxon>
        <taxon>Bacillati</taxon>
        <taxon>Bacillota</taxon>
        <taxon>Clostridia</taxon>
        <taxon>Eubacteriales</taxon>
        <taxon>Oscillospiraceae</taxon>
        <taxon>Faecalibacterium</taxon>
    </lineage>
</organism>
<dbReference type="RefSeq" id="WP_005942541.1">
    <property type="nucleotide sequence ID" value="NZ_GL538328.1"/>
</dbReference>
<dbReference type="EMBL" id="AECU01000136">
    <property type="protein sequence ID" value="EFQ06801.1"/>
    <property type="molecule type" value="Genomic_DNA"/>
</dbReference>
<keyword evidence="1" id="KW-0812">Transmembrane</keyword>
<comment type="caution">
    <text evidence="2">The sequence shown here is derived from an EMBL/GenBank/DDBJ whole genome shotgun (WGS) entry which is preliminary data.</text>
</comment>
<feature type="transmembrane region" description="Helical" evidence="1">
    <location>
        <begin position="63"/>
        <end position="81"/>
    </location>
</feature>
<name>E2ZJ41_9FIRM</name>
<sequence>MIWASDTFGTWAVGLYAIITPGLCALLGYIDPDGSLTNLLLTLSPELVLIFHLDFTTLREDTWVSMLLLGHCMGWFLPVTMRLSPHQRMKKAACPVAD</sequence>
<reference evidence="2 3" key="1">
    <citation type="submission" date="2010-08" db="EMBL/GenBank/DDBJ databases">
        <authorList>
            <person name="Weinstock G."/>
            <person name="Sodergren E."/>
            <person name="Clifton S."/>
            <person name="Fulton L."/>
            <person name="Fulton B."/>
            <person name="Courtney L."/>
            <person name="Fronick C."/>
            <person name="Harrison M."/>
            <person name="Strong C."/>
            <person name="Farmer C."/>
            <person name="Delahaunty K."/>
            <person name="Markovic C."/>
            <person name="Hall O."/>
            <person name="Minx P."/>
            <person name="Tomlinson C."/>
            <person name="Mitreva M."/>
            <person name="Hou S."/>
            <person name="Chen J."/>
            <person name="Wollam A."/>
            <person name="Pepin K.H."/>
            <person name="Johnson M."/>
            <person name="Bhonagiri V."/>
            <person name="Zhang X."/>
            <person name="Suruliraj S."/>
            <person name="Warren W."/>
            <person name="Chinwalla A."/>
            <person name="Mardis E.R."/>
            <person name="Wilson R.K."/>
        </authorList>
    </citation>
    <scope>NUCLEOTIDE SEQUENCE [LARGE SCALE GENOMIC DNA]</scope>
    <source>
        <strain evidence="2 3">KLE1255</strain>
    </source>
</reference>
<dbReference type="STRING" id="748224.HMPREF9436_01687"/>